<dbReference type="Proteomes" id="UP001177003">
    <property type="component" value="Chromosome 6"/>
</dbReference>
<protein>
    <submittedName>
        <fullName evidence="1">Uncharacterized protein</fullName>
    </submittedName>
</protein>
<gene>
    <name evidence="1" type="ORF">LSALG_LOCUS29343</name>
</gene>
<accession>A0AA35ZDS8</accession>
<dbReference type="AlphaFoldDB" id="A0AA35ZDS8"/>
<sequence length="151" mass="17078">MYNTRLDFAQLFLHQARDEGYYGNHGISIPIRGLSSKIINVAPTEDDLHIAVRMQKWIDKPYLVESFDSEEEDEDDNDVVQRGSNPPLVVTAEPLIQDEISARLAFPSPLVENVPPMLKPIQTTTLYHGESTSNFEKIILSQLSLLVKITQ</sequence>
<evidence type="ECO:0000313" key="1">
    <source>
        <dbReference type="EMBL" id="CAI9290132.1"/>
    </source>
</evidence>
<keyword evidence="2" id="KW-1185">Reference proteome</keyword>
<dbReference type="EMBL" id="OX465082">
    <property type="protein sequence ID" value="CAI9290132.1"/>
    <property type="molecule type" value="Genomic_DNA"/>
</dbReference>
<evidence type="ECO:0000313" key="2">
    <source>
        <dbReference type="Proteomes" id="UP001177003"/>
    </source>
</evidence>
<proteinExistence type="predicted"/>
<name>A0AA35ZDS8_LACSI</name>
<organism evidence="1 2">
    <name type="scientific">Lactuca saligna</name>
    <name type="common">Willowleaf lettuce</name>
    <dbReference type="NCBI Taxonomy" id="75948"/>
    <lineage>
        <taxon>Eukaryota</taxon>
        <taxon>Viridiplantae</taxon>
        <taxon>Streptophyta</taxon>
        <taxon>Embryophyta</taxon>
        <taxon>Tracheophyta</taxon>
        <taxon>Spermatophyta</taxon>
        <taxon>Magnoliopsida</taxon>
        <taxon>eudicotyledons</taxon>
        <taxon>Gunneridae</taxon>
        <taxon>Pentapetalae</taxon>
        <taxon>asterids</taxon>
        <taxon>campanulids</taxon>
        <taxon>Asterales</taxon>
        <taxon>Asteraceae</taxon>
        <taxon>Cichorioideae</taxon>
        <taxon>Cichorieae</taxon>
        <taxon>Lactucinae</taxon>
        <taxon>Lactuca</taxon>
    </lineage>
</organism>
<reference evidence="1" key="1">
    <citation type="submission" date="2023-04" db="EMBL/GenBank/DDBJ databases">
        <authorList>
            <person name="Vijverberg K."/>
            <person name="Xiong W."/>
            <person name="Schranz E."/>
        </authorList>
    </citation>
    <scope>NUCLEOTIDE SEQUENCE</scope>
</reference>